<evidence type="ECO:0000256" key="4">
    <source>
        <dbReference type="ARBA" id="ARBA00023157"/>
    </source>
</evidence>
<dbReference type="SUPFAM" id="SSF53474">
    <property type="entry name" value="alpha/beta-Hydrolases"/>
    <property type="match status" value="1"/>
</dbReference>
<proteinExistence type="inferred from homology"/>
<dbReference type="GO" id="GO:0005886">
    <property type="term" value="C:plasma membrane"/>
    <property type="evidence" value="ECO:0007669"/>
    <property type="project" value="TreeGrafter"/>
</dbReference>
<dbReference type="GO" id="GO:0005615">
    <property type="term" value="C:extracellular space"/>
    <property type="evidence" value="ECO:0007669"/>
    <property type="project" value="TreeGrafter"/>
</dbReference>
<evidence type="ECO:0000256" key="2">
    <source>
        <dbReference type="ARBA" id="ARBA00022487"/>
    </source>
</evidence>
<dbReference type="InterPro" id="IPR050654">
    <property type="entry name" value="AChE-related_enzymes"/>
</dbReference>
<protein>
    <submittedName>
        <fullName evidence="7">COesterase domain-containing protein</fullName>
    </submittedName>
</protein>
<comment type="similarity">
    <text evidence="1">Belongs to the type-B carboxylesterase/lipase family.</text>
</comment>
<dbReference type="PANTHER" id="PTHR43918">
    <property type="entry name" value="ACETYLCHOLINESTERASE"/>
    <property type="match status" value="1"/>
</dbReference>
<dbReference type="GO" id="GO:0003990">
    <property type="term" value="F:acetylcholinesterase activity"/>
    <property type="evidence" value="ECO:0007669"/>
    <property type="project" value="TreeGrafter"/>
</dbReference>
<dbReference type="Pfam" id="PF00135">
    <property type="entry name" value="COesterase"/>
    <property type="match status" value="1"/>
</dbReference>
<name>A0A5K3FDK1_MESCO</name>
<organism evidence="7">
    <name type="scientific">Mesocestoides corti</name>
    <name type="common">Flatworm</name>
    <dbReference type="NCBI Taxonomy" id="53468"/>
    <lineage>
        <taxon>Eukaryota</taxon>
        <taxon>Metazoa</taxon>
        <taxon>Spiralia</taxon>
        <taxon>Lophotrochozoa</taxon>
        <taxon>Platyhelminthes</taxon>
        <taxon>Cestoda</taxon>
        <taxon>Eucestoda</taxon>
        <taxon>Cyclophyllidea</taxon>
        <taxon>Mesocestoididae</taxon>
        <taxon>Mesocestoides</taxon>
    </lineage>
</organism>
<evidence type="ECO:0000256" key="1">
    <source>
        <dbReference type="ARBA" id="ARBA00005964"/>
    </source>
</evidence>
<keyword evidence="2" id="KW-0719">Serine esterase</keyword>
<dbReference type="PRINTS" id="PR00878">
    <property type="entry name" value="CHOLNESTRASE"/>
</dbReference>
<dbReference type="PANTHER" id="PTHR43918:SF4">
    <property type="entry name" value="CARBOXYLIC ESTER HYDROLASE"/>
    <property type="match status" value="1"/>
</dbReference>
<dbReference type="InterPro" id="IPR000997">
    <property type="entry name" value="Cholinesterase"/>
</dbReference>
<dbReference type="AlphaFoldDB" id="A0A5K3FDK1"/>
<feature type="domain" description="Carboxylesterase type B" evidence="6">
    <location>
        <begin position="88"/>
        <end position="628"/>
    </location>
</feature>
<evidence type="ECO:0000256" key="3">
    <source>
        <dbReference type="ARBA" id="ARBA00022801"/>
    </source>
</evidence>
<evidence type="ECO:0000259" key="6">
    <source>
        <dbReference type="Pfam" id="PF00135"/>
    </source>
</evidence>
<keyword evidence="3" id="KW-0378">Hydrolase</keyword>
<keyword evidence="4" id="KW-1015">Disulfide bond</keyword>
<dbReference type="InterPro" id="IPR002018">
    <property type="entry name" value="CarbesteraseB"/>
</dbReference>
<evidence type="ECO:0000256" key="5">
    <source>
        <dbReference type="SAM" id="MobiDB-lite"/>
    </source>
</evidence>
<dbReference type="WBParaSite" id="MCU_006980-RB">
    <property type="protein sequence ID" value="MCU_006980-RB"/>
    <property type="gene ID" value="MCU_006980"/>
</dbReference>
<dbReference type="Gene3D" id="3.40.50.1820">
    <property type="entry name" value="alpha/beta hydrolase"/>
    <property type="match status" value="1"/>
</dbReference>
<feature type="region of interest" description="Disordered" evidence="5">
    <location>
        <begin position="643"/>
        <end position="665"/>
    </location>
</feature>
<evidence type="ECO:0000313" key="7">
    <source>
        <dbReference type="WBParaSite" id="MCU_006980-RB"/>
    </source>
</evidence>
<feature type="compositionally biased region" description="Basic and acidic residues" evidence="5">
    <location>
        <begin position="651"/>
        <end position="662"/>
    </location>
</feature>
<accession>A0A5K3FDK1</accession>
<dbReference type="GO" id="GO:0019695">
    <property type="term" value="P:choline metabolic process"/>
    <property type="evidence" value="ECO:0007669"/>
    <property type="project" value="TreeGrafter"/>
</dbReference>
<dbReference type="InterPro" id="IPR029058">
    <property type="entry name" value="AB_hydrolase_fold"/>
</dbReference>
<reference evidence="7" key="1">
    <citation type="submission" date="2019-11" db="UniProtKB">
        <authorList>
            <consortium name="WormBaseParasite"/>
        </authorList>
    </citation>
    <scope>IDENTIFICATION</scope>
</reference>
<dbReference type="GO" id="GO:0006581">
    <property type="term" value="P:acetylcholine catabolic process"/>
    <property type="evidence" value="ECO:0007669"/>
    <property type="project" value="TreeGrafter"/>
</dbReference>
<sequence length="703" mass="79603">SDSSLTVAPRNHRQSCLNPLSQHCPIQIEWVHLIFSEFQSLKHSDSLAHAHEEICGGIARTASTIFFGSQAMWFGRRNVGQQESPMMRVWLNTTEMSEDCLYLNIWTNAINASGHPPVESTPDSTFAWSKRSLKPPNFQQLNGRPVMVWIHGGNLVSGSASLEMYNGAILASEMDVIVVSIQYRLGPLGFLCLGTPGIPGNQGLLDQVEALQWIRRNIAYFGGNSEQITLFGQGAGALSASLHLLSPISSPLFQQAILQSGSPLAWWSAESLQSAINKARIFAGLSGCHGNREEIETCLRSAEAGSLILNQWKMHLLRDLPSTTRFHRIARLYNRRYNPEILNTAGLFFNITFKPVVTEPFLPRWPYQIIGSNSDSHRHRILLGVNKDESTLELVHGLRKFFLRDGSTPKLPVEFDSGVAFMDPLDILAFHIIDEDFLHPLLLQATAFEYQIPTRAFHKKRWTSVEVQHSLAEVAGDYNVKCPLIEFADAYSQGPNSQVFLYSFEHSSSGWTWPNWTGVMQGYEAEYVFGAPWNLKFESEFYKFNDEERQLSETIMQYWANFAATGSPSLHPSEFHTRAKRFHWNNYETQGIAFKGDLETDALREYLVLQLPKPRLARNLKRHECLFWREKLPMLRQRLVRNARCQQNPPKEAEPKATEKTPLKPPVNSWNLPLLMPTTSTTLLSNSIISIILPTCILLSSTY</sequence>